<feature type="transmembrane region" description="Helical" evidence="2">
    <location>
        <begin position="6"/>
        <end position="33"/>
    </location>
</feature>
<feature type="region of interest" description="Disordered" evidence="1">
    <location>
        <begin position="36"/>
        <end position="65"/>
    </location>
</feature>
<evidence type="ECO:0000313" key="3">
    <source>
        <dbReference type="EMBL" id="QIM15930.1"/>
    </source>
</evidence>
<organism evidence="3 4">
    <name type="scientific">Leucobacter insecticola</name>
    <dbReference type="NCBI Taxonomy" id="2714934"/>
    <lineage>
        <taxon>Bacteria</taxon>
        <taxon>Bacillati</taxon>
        <taxon>Actinomycetota</taxon>
        <taxon>Actinomycetes</taxon>
        <taxon>Micrococcales</taxon>
        <taxon>Microbacteriaceae</taxon>
        <taxon>Leucobacter</taxon>
    </lineage>
</organism>
<keyword evidence="2" id="KW-0812">Transmembrane</keyword>
<reference evidence="3 4" key="1">
    <citation type="submission" date="2020-03" db="EMBL/GenBank/DDBJ databases">
        <title>Leucobacter sp. nov., isolated from beetles.</title>
        <authorList>
            <person name="Hyun D.-W."/>
            <person name="Bae J.-W."/>
        </authorList>
    </citation>
    <scope>NUCLEOTIDE SEQUENCE [LARGE SCALE GENOMIC DNA]</scope>
    <source>
        <strain evidence="3 4">HDW9B</strain>
    </source>
</reference>
<keyword evidence="4" id="KW-1185">Reference proteome</keyword>
<keyword evidence="2" id="KW-1133">Transmembrane helix</keyword>
<dbReference type="RefSeq" id="WP_166322456.1">
    <property type="nucleotide sequence ID" value="NZ_CP049934.1"/>
</dbReference>
<dbReference type="KEGG" id="lins:G7067_05065"/>
<proteinExistence type="predicted"/>
<evidence type="ECO:0008006" key="5">
    <source>
        <dbReference type="Google" id="ProtNLM"/>
    </source>
</evidence>
<dbReference type="Proteomes" id="UP000501387">
    <property type="component" value="Chromosome"/>
</dbReference>
<dbReference type="EMBL" id="CP049934">
    <property type="protein sequence ID" value="QIM15930.1"/>
    <property type="molecule type" value="Genomic_DNA"/>
</dbReference>
<sequence length="98" mass="10600">MNVDWVAFLVVFGTSLAASVFVVGLYSLGIRFLATPMPPQRRADGTVEPNGPSRDDEDDDVETGGRPRWATLSAYTCFGLSVVAVLVGIYMIVPALHR</sequence>
<dbReference type="AlphaFoldDB" id="A0A6G8FHJ6"/>
<name>A0A6G8FHJ6_9MICO</name>
<evidence type="ECO:0000313" key="4">
    <source>
        <dbReference type="Proteomes" id="UP000501387"/>
    </source>
</evidence>
<evidence type="ECO:0000256" key="1">
    <source>
        <dbReference type="SAM" id="MobiDB-lite"/>
    </source>
</evidence>
<evidence type="ECO:0000256" key="2">
    <source>
        <dbReference type="SAM" id="Phobius"/>
    </source>
</evidence>
<feature type="transmembrane region" description="Helical" evidence="2">
    <location>
        <begin position="72"/>
        <end position="93"/>
    </location>
</feature>
<protein>
    <recommendedName>
        <fullName evidence="5">Peptidase</fullName>
    </recommendedName>
</protein>
<keyword evidence="2" id="KW-0472">Membrane</keyword>
<accession>A0A6G8FHJ6</accession>
<gene>
    <name evidence="3" type="ORF">G7067_05065</name>
</gene>